<accession>A0A397J5Z1</accession>
<evidence type="ECO:0000313" key="2">
    <source>
        <dbReference type="Proteomes" id="UP000266861"/>
    </source>
</evidence>
<keyword evidence="2" id="KW-1185">Reference proteome</keyword>
<evidence type="ECO:0000313" key="1">
    <source>
        <dbReference type="EMBL" id="RHZ82168.1"/>
    </source>
</evidence>
<organism evidence="1 2">
    <name type="scientific">Diversispora epigaea</name>
    <dbReference type="NCBI Taxonomy" id="1348612"/>
    <lineage>
        <taxon>Eukaryota</taxon>
        <taxon>Fungi</taxon>
        <taxon>Fungi incertae sedis</taxon>
        <taxon>Mucoromycota</taxon>
        <taxon>Glomeromycotina</taxon>
        <taxon>Glomeromycetes</taxon>
        <taxon>Diversisporales</taxon>
        <taxon>Diversisporaceae</taxon>
        <taxon>Diversispora</taxon>
    </lineage>
</organism>
<dbReference type="AlphaFoldDB" id="A0A397J5Z1"/>
<protein>
    <submittedName>
        <fullName evidence="1">Uncharacterized protein</fullName>
    </submittedName>
</protein>
<dbReference type="Proteomes" id="UP000266861">
    <property type="component" value="Unassembled WGS sequence"/>
</dbReference>
<dbReference type="OrthoDB" id="2443107at2759"/>
<sequence length="163" mass="19158">MSLNSDNFNQIEELQSIQEENLSPVSENSYQYEKKSDTNINNTLKEFEPKSLTLQDNIEESEVEIKEFPNEAYADLITLITKHNFNNKAGNSIIKFFKKHSNLSQLPFLKNIETGQKFINKMNILQLLYSKYCILIYNNQEYFINYRSIKNCIEILLSNLKIL</sequence>
<reference evidence="1 2" key="1">
    <citation type="submission" date="2018-08" db="EMBL/GenBank/DDBJ databases">
        <title>Genome and evolution of the arbuscular mycorrhizal fungus Diversispora epigaea (formerly Glomus versiforme) and its bacterial endosymbionts.</title>
        <authorList>
            <person name="Sun X."/>
            <person name="Fei Z."/>
            <person name="Harrison M."/>
        </authorList>
    </citation>
    <scope>NUCLEOTIDE SEQUENCE [LARGE SCALE GENOMIC DNA]</scope>
    <source>
        <strain evidence="1 2">IT104</strain>
    </source>
</reference>
<proteinExistence type="predicted"/>
<comment type="caution">
    <text evidence="1">The sequence shown here is derived from an EMBL/GenBank/DDBJ whole genome shotgun (WGS) entry which is preliminary data.</text>
</comment>
<name>A0A397J5Z1_9GLOM</name>
<dbReference type="EMBL" id="PQFF01000105">
    <property type="protein sequence ID" value="RHZ82168.1"/>
    <property type="molecule type" value="Genomic_DNA"/>
</dbReference>
<gene>
    <name evidence="1" type="ORF">Glove_113g60</name>
</gene>